<gene>
    <name evidence="4" type="ORF">AB835_09625</name>
</gene>
<dbReference type="SUPFAM" id="SSF69318">
    <property type="entry name" value="Integrin alpha N-terminal domain"/>
    <property type="match status" value="1"/>
</dbReference>
<dbReference type="GO" id="GO:0033627">
    <property type="term" value="P:cell adhesion mediated by integrin"/>
    <property type="evidence" value="ECO:0007669"/>
    <property type="project" value="TreeGrafter"/>
</dbReference>
<proteinExistence type="predicted"/>
<dbReference type="Proteomes" id="UP000242502">
    <property type="component" value="Unassembled WGS sequence"/>
</dbReference>
<evidence type="ECO:0000256" key="3">
    <source>
        <dbReference type="ARBA" id="ARBA00023180"/>
    </source>
</evidence>
<dbReference type="InterPro" id="IPR028994">
    <property type="entry name" value="Integrin_alpha_N"/>
</dbReference>
<dbReference type="GO" id="GO:0005178">
    <property type="term" value="F:integrin binding"/>
    <property type="evidence" value="ECO:0007669"/>
    <property type="project" value="TreeGrafter"/>
</dbReference>
<dbReference type="Gene3D" id="2.130.10.130">
    <property type="entry name" value="Integrin alpha, N-terminal"/>
    <property type="match status" value="2"/>
</dbReference>
<evidence type="ECO:0000256" key="2">
    <source>
        <dbReference type="ARBA" id="ARBA00022737"/>
    </source>
</evidence>
<dbReference type="GO" id="GO:0007160">
    <property type="term" value="P:cell-matrix adhesion"/>
    <property type="evidence" value="ECO:0007669"/>
    <property type="project" value="TreeGrafter"/>
</dbReference>
<keyword evidence="1" id="KW-0732">Signal</keyword>
<name>A0A1D2QNZ3_9GAMM</name>
<keyword evidence="2" id="KW-0677">Repeat</keyword>
<dbReference type="AlphaFoldDB" id="A0A1D2QNZ3"/>
<dbReference type="SMART" id="SM00191">
    <property type="entry name" value="Int_alpha"/>
    <property type="match status" value="3"/>
</dbReference>
<dbReference type="GO" id="GO:0007229">
    <property type="term" value="P:integrin-mediated signaling pathway"/>
    <property type="evidence" value="ECO:0007669"/>
    <property type="project" value="TreeGrafter"/>
</dbReference>
<dbReference type="EMBL" id="MDLC01000033">
    <property type="protein sequence ID" value="ODS23270.1"/>
    <property type="molecule type" value="Genomic_DNA"/>
</dbReference>
<dbReference type="InterPro" id="IPR013517">
    <property type="entry name" value="FG-GAP"/>
</dbReference>
<comment type="caution">
    <text evidence="4">The sequence shown here is derived from an EMBL/GenBank/DDBJ whole genome shotgun (WGS) entry which is preliminary data.</text>
</comment>
<dbReference type="Pfam" id="PF01839">
    <property type="entry name" value="FG-GAP"/>
    <property type="match status" value="3"/>
</dbReference>
<reference evidence="4 5" key="1">
    <citation type="journal article" date="2016" name="Appl. Environ. Microbiol.">
        <title>Lack of Overt Genome Reduction in the Bryostatin-Producing Bryozoan Symbiont "Candidatus Endobugula sertula".</title>
        <authorList>
            <person name="Miller I.J."/>
            <person name="Vanee N."/>
            <person name="Fong S.S."/>
            <person name="Lim-Fong G.E."/>
            <person name="Kwan J.C."/>
        </authorList>
    </citation>
    <scope>NUCLEOTIDE SEQUENCE [LARGE SCALE GENOMIC DNA]</scope>
    <source>
        <strain evidence="4">AB1-4</strain>
    </source>
</reference>
<sequence>MRDDIAVGAYLDDNNGFASVSVRVFSGRFGNVLYTINGGAGDGFGASVSGIGDINNDGYDDMVIGAIYADPNGSNSGSAHVVVGNTGAMLYTLNGNAAGDRFGTSVSGAGDTNGDGVPDIIVGADATDPNASGSASLFSGTNGSLLFTFRDGRAEDKFGHSVSGGGDINGDGLGDVIIGVPRDDIMANNGGSVRIISLGTDWDNDGVNTLDDAEPLNPAVQ</sequence>
<dbReference type="GO" id="GO:0098609">
    <property type="term" value="P:cell-cell adhesion"/>
    <property type="evidence" value="ECO:0007669"/>
    <property type="project" value="TreeGrafter"/>
</dbReference>
<dbReference type="PANTHER" id="PTHR23220:SF122">
    <property type="entry name" value="INTEGRIN ALPHA-PS1"/>
    <property type="match status" value="1"/>
</dbReference>
<evidence type="ECO:0000256" key="1">
    <source>
        <dbReference type="ARBA" id="ARBA00022729"/>
    </source>
</evidence>
<organism evidence="4 5">
    <name type="scientific">Candidatus Endobugula sertula</name>
    <name type="common">Bugula neritina bacterial symbiont</name>
    <dbReference type="NCBI Taxonomy" id="62101"/>
    <lineage>
        <taxon>Bacteria</taxon>
        <taxon>Pseudomonadati</taxon>
        <taxon>Pseudomonadota</taxon>
        <taxon>Gammaproteobacteria</taxon>
        <taxon>Cellvibrionales</taxon>
        <taxon>Cellvibrionaceae</taxon>
        <taxon>Candidatus Endobugula</taxon>
    </lineage>
</organism>
<dbReference type="PROSITE" id="PS51470">
    <property type="entry name" value="FG_GAP"/>
    <property type="match status" value="2"/>
</dbReference>
<evidence type="ECO:0000313" key="4">
    <source>
        <dbReference type="EMBL" id="ODS23270.1"/>
    </source>
</evidence>
<keyword evidence="3" id="KW-0325">Glycoprotein</keyword>
<dbReference type="GO" id="GO:0008305">
    <property type="term" value="C:integrin complex"/>
    <property type="evidence" value="ECO:0007669"/>
    <property type="project" value="InterPro"/>
</dbReference>
<dbReference type="InterPro" id="IPR013519">
    <property type="entry name" value="Int_alpha_beta-p"/>
</dbReference>
<dbReference type="PRINTS" id="PR01185">
    <property type="entry name" value="INTEGRINA"/>
</dbReference>
<dbReference type="GO" id="GO:0009897">
    <property type="term" value="C:external side of plasma membrane"/>
    <property type="evidence" value="ECO:0007669"/>
    <property type="project" value="TreeGrafter"/>
</dbReference>
<accession>A0A1D2QNZ3</accession>
<dbReference type="STRING" id="62101.AB835_09625"/>
<protein>
    <submittedName>
        <fullName evidence="4">Uncharacterized protein</fullName>
    </submittedName>
</protein>
<dbReference type="InterPro" id="IPR000413">
    <property type="entry name" value="Integrin_alpha"/>
</dbReference>
<evidence type="ECO:0000313" key="5">
    <source>
        <dbReference type="Proteomes" id="UP000242502"/>
    </source>
</evidence>
<dbReference type="PANTHER" id="PTHR23220">
    <property type="entry name" value="INTEGRIN ALPHA"/>
    <property type="match status" value="1"/>
</dbReference>